<sequence length="192" mass="22281">MRNGIESPQKLPWRWGTDTGLQAPPYLQREPASSFTLAARAVYTAADTQSLYLWLCQLRRAPYSYDWIDNFFRQSPRTPDPSLTNLSIGQTVMTIFDLVDFQPHRYLTLKMKPGLPTRIFGSLVVHYSIVTEEHAQVLRGDLWMASTGPYFGRLRRFLLAWGDIIMMRKQLLTLTALAEQTDMEQRLTEQRH</sequence>
<keyword evidence="2" id="KW-1185">Reference proteome</keyword>
<dbReference type="Proteomes" id="UP001589862">
    <property type="component" value="Unassembled WGS sequence"/>
</dbReference>
<evidence type="ECO:0000313" key="1">
    <source>
        <dbReference type="EMBL" id="MFC0582050.1"/>
    </source>
</evidence>
<dbReference type="EMBL" id="JBHLUB010000028">
    <property type="protein sequence ID" value="MFC0582050.1"/>
    <property type="molecule type" value="Genomic_DNA"/>
</dbReference>
<proteinExistence type="predicted"/>
<dbReference type="RefSeq" id="WP_377458920.1">
    <property type="nucleotide sequence ID" value="NZ_JBHLUB010000028.1"/>
</dbReference>
<organism evidence="1 2">
    <name type="scientific">Micrococcoides hystricis</name>
    <dbReference type="NCBI Taxonomy" id="1572761"/>
    <lineage>
        <taxon>Bacteria</taxon>
        <taxon>Bacillati</taxon>
        <taxon>Actinomycetota</taxon>
        <taxon>Actinomycetes</taxon>
        <taxon>Micrococcales</taxon>
        <taxon>Micrococcaceae</taxon>
        <taxon>Micrococcoides</taxon>
    </lineage>
</organism>
<accession>A0ABV6PAA5</accession>
<reference evidence="1 2" key="1">
    <citation type="submission" date="2024-09" db="EMBL/GenBank/DDBJ databases">
        <authorList>
            <person name="Sun Q."/>
            <person name="Mori K."/>
        </authorList>
    </citation>
    <scope>NUCLEOTIDE SEQUENCE [LARGE SCALE GENOMIC DNA]</scope>
    <source>
        <strain evidence="1 2">NCAIM B.02604</strain>
    </source>
</reference>
<comment type="caution">
    <text evidence="1">The sequence shown here is derived from an EMBL/GenBank/DDBJ whole genome shotgun (WGS) entry which is preliminary data.</text>
</comment>
<name>A0ABV6PAA5_9MICC</name>
<protein>
    <submittedName>
        <fullName evidence="1">SRPBCC family protein</fullName>
    </submittedName>
</protein>
<evidence type="ECO:0000313" key="2">
    <source>
        <dbReference type="Proteomes" id="UP001589862"/>
    </source>
</evidence>
<gene>
    <name evidence="1" type="ORF">ACFFFR_06590</name>
</gene>